<comment type="similarity">
    <text evidence="7">Belongs to the TonB-dependent receptor family.</text>
</comment>
<evidence type="ECO:0000256" key="7">
    <source>
        <dbReference type="PROSITE-ProRule" id="PRU01360"/>
    </source>
</evidence>
<organism evidence="9 10">
    <name type="scientific">Fulvivirga sediminis</name>
    <dbReference type="NCBI Taxonomy" id="2803949"/>
    <lineage>
        <taxon>Bacteria</taxon>
        <taxon>Pseudomonadati</taxon>
        <taxon>Bacteroidota</taxon>
        <taxon>Cytophagia</taxon>
        <taxon>Cytophagales</taxon>
        <taxon>Fulvivirgaceae</taxon>
        <taxon>Fulvivirga</taxon>
    </lineage>
</organism>
<sequence length="982" mass="107094">MTISNKEMRVVAAITVTGTVLDENGMPLPGVNVVEKGTNNGTITDAKGKFSVNVASPQSVLVFSFVGTTTEEVVVGNQTSISVTLMNDVKTLGELVVMGYGTQEKKDVTGAVGSIDSEDFNKGVITSPQQLLQGKIAGVSVVSSSGEPGASQSMTVRGPSGLRSGNNPLYVIDGIPLDNSNSVGAVDPMSFINPSDIESIDVLKDASATAIYGARGANGVVMITTRNGKEGQSRLDFSSSVSFSKIARKMDVYSADEFREVVPAIGGDLNDGGASTDWQDLVTRTAVTQNYNMALSGGTKSTQYFASVGYQDQEGIIKENELKRYNGRLKLTQALVDDRIKVDVNLSASRVDNHRPNFNSVIGDALVANPTYAAYDAEGNPAYYGDVSNPLIQLEQYDDITSTDRIIGSISPSLEIIKGLTYKLNLGVDVSRTTRDEQYIPNSRYDQEGRLNSTFYDRDNTLLEHYLTYDFTKEGHHANILAGYSYQKVFEQERWWSISRFPENGVEPRYNPGQGQIIDLSQGDSYRGTNKPDGYAIKNELQSFFGRINYDLYDKYLFTANIRVDGSSKFGENNKYGTFPSFSAGWRISEEGFMGNGAFSDLKLRAGWGQTGNQEIPGKLSQESIELSTDGSVSYPFGDRDYPAGIKYSRYANPDLKWEVTTQTNIGLDFGLLEGSVSGSVDLFRKVTSDVLLSVLDSDPLRPQDAIYYDNIEDMEVRSKGVEVALDYKHSNADGVRYGIGANATFLDNEITGSPYTVIYSGSAQGGGMTGALVNGYVNRQPIGTFYLLDFIGIDEDGASIYRDVNGDKSINDQDRIAAGSSLPKTTYNFYGNVGYKGFDLSVNFNGVSGNKLYNNTANALFTKARLSRSLNTTDAANSYSNESINNSTTISTRYLEDASFLRLNNLTLAYTFNTEDLKINGWVKSLRLSVTGQNLFVITDYSGYDPEVDVKSNSGGYQSYGIDYLGYPKSRSIVFGLNISF</sequence>
<evidence type="ECO:0000256" key="1">
    <source>
        <dbReference type="ARBA" id="ARBA00004571"/>
    </source>
</evidence>
<dbReference type="InterPro" id="IPR023996">
    <property type="entry name" value="TonB-dep_OMP_SusC/RagA"/>
</dbReference>
<dbReference type="Pfam" id="PF07715">
    <property type="entry name" value="Plug"/>
    <property type="match status" value="1"/>
</dbReference>
<dbReference type="InterPro" id="IPR008969">
    <property type="entry name" value="CarboxyPept-like_regulatory"/>
</dbReference>
<dbReference type="EMBL" id="JAESIY010000006">
    <property type="protein sequence ID" value="MBL3656959.1"/>
    <property type="molecule type" value="Genomic_DNA"/>
</dbReference>
<proteinExistence type="inferred from homology"/>
<dbReference type="AlphaFoldDB" id="A0A937F9V9"/>
<keyword evidence="3 7" id="KW-1134">Transmembrane beta strand</keyword>
<keyword evidence="9" id="KW-0675">Receptor</keyword>
<evidence type="ECO:0000256" key="5">
    <source>
        <dbReference type="ARBA" id="ARBA00023136"/>
    </source>
</evidence>
<dbReference type="Gene3D" id="2.40.170.20">
    <property type="entry name" value="TonB-dependent receptor, beta-barrel domain"/>
    <property type="match status" value="1"/>
</dbReference>
<dbReference type="Gene3D" id="2.170.130.10">
    <property type="entry name" value="TonB-dependent receptor, plug domain"/>
    <property type="match status" value="1"/>
</dbReference>
<comment type="subcellular location">
    <subcellularLocation>
        <location evidence="1 7">Cell outer membrane</location>
        <topology evidence="1 7">Multi-pass membrane protein</topology>
    </subcellularLocation>
</comment>
<dbReference type="Gene3D" id="2.60.40.1120">
    <property type="entry name" value="Carboxypeptidase-like, regulatory domain"/>
    <property type="match status" value="1"/>
</dbReference>
<keyword evidence="2 7" id="KW-0813">Transport</keyword>
<comment type="caution">
    <text evidence="9">The sequence shown here is derived from an EMBL/GenBank/DDBJ whole genome shotgun (WGS) entry which is preliminary data.</text>
</comment>
<dbReference type="InterPro" id="IPR036942">
    <property type="entry name" value="Beta-barrel_TonB_sf"/>
</dbReference>
<evidence type="ECO:0000256" key="4">
    <source>
        <dbReference type="ARBA" id="ARBA00022692"/>
    </source>
</evidence>
<evidence type="ECO:0000259" key="8">
    <source>
        <dbReference type="Pfam" id="PF07715"/>
    </source>
</evidence>
<dbReference type="NCBIfam" id="TIGR04057">
    <property type="entry name" value="SusC_RagA_signa"/>
    <property type="match status" value="1"/>
</dbReference>
<dbReference type="GO" id="GO:0009279">
    <property type="term" value="C:cell outer membrane"/>
    <property type="evidence" value="ECO:0007669"/>
    <property type="project" value="UniProtKB-SubCell"/>
</dbReference>
<dbReference type="InterPro" id="IPR039426">
    <property type="entry name" value="TonB-dep_rcpt-like"/>
</dbReference>
<dbReference type="Pfam" id="PF13715">
    <property type="entry name" value="CarbopepD_reg_2"/>
    <property type="match status" value="1"/>
</dbReference>
<keyword evidence="6 7" id="KW-0998">Cell outer membrane</keyword>
<protein>
    <submittedName>
        <fullName evidence="9">TonB-dependent receptor</fullName>
    </submittedName>
</protein>
<dbReference type="FunFam" id="2.170.130.10:FF:000008">
    <property type="entry name" value="SusC/RagA family TonB-linked outer membrane protein"/>
    <property type="match status" value="1"/>
</dbReference>
<evidence type="ECO:0000313" key="9">
    <source>
        <dbReference type="EMBL" id="MBL3656959.1"/>
    </source>
</evidence>
<dbReference type="InterPro" id="IPR012910">
    <property type="entry name" value="Plug_dom"/>
</dbReference>
<evidence type="ECO:0000313" key="10">
    <source>
        <dbReference type="Proteomes" id="UP000659388"/>
    </source>
</evidence>
<dbReference type="PROSITE" id="PS52016">
    <property type="entry name" value="TONB_DEPENDENT_REC_3"/>
    <property type="match status" value="1"/>
</dbReference>
<evidence type="ECO:0000256" key="6">
    <source>
        <dbReference type="ARBA" id="ARBA00023237"/>
    </source>
</evidence>
<dbReference type="InterPro" id="IPR037066">
    <property type="entry name" value="Plug_dom_sf"/>
</dbReference>
<evidence type="ECO:0000256" key="2">
    <source>
        <dbReference type="ARBA" id="ARBA00022448"/>
    </source>
</evidence>
<dbReference type="NCBIfam" id="TIGR04056">
    <property type="entry name" value="OMP_RagA_SusC"/>
    <property type="match status" value="1"/>
</dbReference>
<reference evidence="9" key="1">
    <citation type="submission" date="2021-01" db="EMBL/GenBank/DDBJ databases">
        <title>Fulvivirga kasyanovii gen. nov., sp nov., a novel member of the phylum Bacteroidetes isolated from seawater in a mussel farm.</title>
        <authorList>
            <person name="Zhao L.-H."/>
            <person name="Wang Z.-J."/>
        </authorList>
    </citation>
    <scope>NUCLEOTIDE SEQUENCE</scope>
    <source>
        <strain evidence="9">2943</strain>
    </source>
</reference>
<gene>
    <name evidence="9" type="ORF">JL102_12505</name>
</gene>
<keyword evidence="4 7" id="KW-0812">Transmembrane</keyword>
<keyword evidence="5 7" id="KW-0472">Membrane</keyword>
<dbReference type="SUPFAM" id="SSF49464">
    <property type="entry name" value="Carboxypeptidase regulatory domain-like"/>
    <property type="match status" value="1"/>
</dbReference>
<accession>A0A937F9V9</accession>
<name>A0A937F9V9_9BACT</name>
<evidence type="ECO:0000256" key="3">
    <source>
        <dbReference type="ARBA" id="ARBA00022452"/>
    </source>
</evidence>
<dbReference type="SUPFAM" id="SSF56935">
    <property type="entry name" value="Porins"/>
    <property type="match status" value="1"/>
</dbReference>
<dbReference type="Proteomes" id="UP000659388">
    <property type="component" value="Unassembled WGS sequence"/>
</dbReference>
<feature type="domain" description="TonB-dependent receptor plug" evidence="8">
    <location>
        <begin position="105"/>
        <end position="220"/>
    </location>
</feature>
<dbReference type="InterPro" id="IPR023997">
    <property type="entry name" value="TonB-dep_OMP_SusC/RagA_CS"/>
</dbReference>
<keyword evidence="10" id="KW-1185">Reference proteome</keyword>